<evidence type="ECO:0000313" key="3">
    <source>
        <dbReference type="Proteomes" id="UP000769766"/>
    </source>
</evidence>
<feature type="coiled-coil region" evidence="1">
    <location>
        <begin position="42"/>
        <end position="128"/>
    </location>
</feature>
<dbReference type="EMBL" id="JACPRF010000093">
    <property type="protein sequence ID" value="MBI2875848.1"/>
    <property type="molecule type" value="Genomic_DNA"/>
</dbReference>
<reference evidence="2" key="1">
    <citation type="submission" date="2020-07" db="EMBL/GenBank/DDBJ databases">
        <title>Huge and variable diversity of episymbiotic CPR bacteria and DPANN archaea in groundwater ecosystems.</title>
        <authorList>
            <person name="He C.Y."/>
            <person name="Keren R."/>
            <person name="Whittaker M."/>
            <person name="Farag I.F."/>
            <person name="Doudna J."/>
            <person name="Cate J.H.D."/>
            <person name="Banfield J.F."/>
        </authorList>
    </citation>
    <scope>NUCLEOTIDE SEQUENCE</scope>
    <source>
        <strain evidence="2">NC_groundwater_672_Ag_B-0.1um_62_36</strain>
    </source>
</reference>
<protein>
    <submittedName>
        <fullName evidence="2">Uncharacterized protein</fullName>
    </submittedName>
</protein>
<comment type="caution">
    <text evidence="2">The sequence shown here is derived from an EMBL/GenBank/DDBJ whole genome shotgun (WGS) entry which is preliminary data.</text>
</comment>
<keyword evidence="1" id="KW-0175">Coiled coil</keyword>
<organism evidence="2 3">
    <name type="scientific">Tectimicrobiota bacterium</name>
    <dbReference type="NCBI Taxonomy" id="2528274"/>
    <lineage>
        <taxon>Bacteria</taxon>
        <taxon>Pseudomonadati</taxon>
        <taxon>Nitrospinota/Tectimicrobiota group</taxon>
        <taxon>Candidatus Tectimicrobiota</taxon>
    </lineage>
</organism>
<dbReference type="Proteomes" id="UP000769766">
    <property type="component" value="Unassembled WGS sequence"/>
</dbReference>
<dbReference type="AlphaFoldDB" id="A0A932FVW8"/>
<name>A0A932FVW8_UNCTE</name>
<sequence>MGKQYRTECPEEATTVAVMEEEEHQSGQGELAGIEGQYRRLRAQQEERIPQIKEELKALKDEQVSIERHRRQLQAEMEELQRALAQALRVQAALGALGEHSKEIQAKLVSLRQEQLRVRAEMEGLQVEARLRATQLRQQDLWKEERALWERPRTFLDGERKRLWQQVNKLRLQVKSGQQEIRRSLQSPGAFRDIGAILVFYEKTYQKDLEVQQVEASLKKMEWQLGKIEQLLREEAIRESSKSLEGLRGCYSFLLEDPEPKSQGTLPDTGYSSLTMAGDIAGA</sequence>
<evidence type="ECO:0000256" key="1">
    <source>
        <dbReference type="SAM" id="Coils"/>
    </source>
</evidence>
<evidence type="ECO:0000313" key="2">
    <source>
        <dbReference type="EMBL" id="MBI2875848.1"/>
    </source>
</evidence>
<gene>
    <name evidence="2" type="ORF">HYY20_03085</name>
</gene>
<proteinExistence type="predicted"/>
<accession>A0A932FVW8</accession>